<organism evidence="2 3">
    <name type="scientific">[Actinomadura] parvosata subsp. kistnae</name>
    <dbReference type="NCBI Taxonomy" id="1909395"/>
    <lineage>
        <taxon>Bacteria</taxon>
        <taxon>Bacillati</taxon>
        <taxon>Actinomycetota</taxon>
        <taxon>Actinomycetes</taxon>
        <taxon>Streptosporangiales</taxon>
        <taxon>Streptosporangiaceae</taxon>
        <taxon>Nonomuraea</taxon>
    </lineage>
</organism>
<dbReference type="InterPro" id="IPR008792">
    <property type="entry name" value="PQQD"/>
</dbReference>
<dbReference type="Pfam" id="PF13471">
    <property type="entry name" value="Transglut_core3"/>
    <property type="match status" value="1"/>
</dbReference>
<dbReference type="InterPro" id="IPR041881">
    <property type="entry name" value="PqqD_sf"/>
</dbReference>
<dbReference type="RefSeq" id="WP_080037175.1">
    <property type="nucleotide sequence ID" value="NZ_CP017717.1"/>
</dbReference>
<dbReference type="EMBL" id="CP017717">
    <property type="protein sequence ID" value="AQZ61100.1"/>
    <property type="molecule type" value="Genomic_DNA"/>
</dbReference>
<name>A0A1U9ZT06_9ACTN</name>
<reference evidence="3" key="1">
    <citation type="journal article" date="2017" name="Med. Chem. Commun.">
        <title>Nonomuraea sp. ATCC 55076 harbours the largest actinomycete chromosome to date and the kistamicin biosynthetic gene cluster.</title>
        <authorList>
            <person name="Nazari B."/>
            <person name="Forneris C.C."/>
            <person name="Gibson M.I."/>
            <person name="Moon K."/>
            <person name="Schramma K.R."/>
            <person name="Seyedsayamdost M.R."/>
        </authorList>
    </citation>
    <scope>NUCLEOTIDE SEQUENCE [LARGE SCALE GENOMIC DNA]</scope>
    <source>
        <strain evidence="3">ATCC 55076</strain>
    </source>
</reference>
<dbReference type="Proteomes" id="UP000190797">
    <property type="component" value="Chromosome"/>
</dbReference>
<dbReference type="Pfam" id="PF05402">
    <property type="entry name" value="PqqD"/>
    <property type="match status" value="1"/>
</dbReference>
<sequence length="236" mass="26000">MLQLRIPDHVHHQTYGHGGVVLLNVSTGQWHALNDTAAHLWIGWAGGAGFEESIAQVAGRYPATAPDIIRRDANLLLRDLVNRGLIETDLSDLRMAATMAGPEPGCAARVPWRERLFALGSLLLAVVLLKLPFRATAGLLTRMRGRWCRSELPADRAETAAAAVRHVADWYPGRTACLEISLATVLSAALRRRRLDWCLGAITDPYRFHAWVEIDSRPVAAVHEPADPGYLRVLTL</sequence>
<dbReference type="OrthoDB" id="583768at2"/>
<proteinExistence type="predicted"/>
<dbReference type="InterPro" id="IPR053521">
    <property type="entry name" value="McjB-like"/>
</dbReference>
<protein>
    <recommendedName>
        <fullName evidence="1">Microcin J25-processing protein McjB C-terminal domain-containing protein</fullName>
    </recommendedName>
</protein>
<feature type="domain" description="Microcin J25-processing protein McjB C-terminal" evidence="1">
    <location>
        <begin position="128"/>
        <end position="220"/>
    </location>
</feature>
<keyword evidence="3" id="KW-1185">Reference proteome</keyword>
<evidence type="ECO:0000313" key="2">
    <source>
        <dbReference type="EMBL" id="AQZ61100.1"/>
    </source>
</evidence>
<evidence type="ECO:0000313" key="3">
    <source>
        <dbReference type="Proteomes" id="UP000190797"/>
    </source>
</evidence>
<dbReference type="NCBIfam" id="NF033537">
    <property type="entry name" value="lasso_biosyn_B2"/>
    <property type="match status" value="1"/>
</dbReference>
<accession>A0A1U9ZT06</accession>
<dbReference type="AlphaFoldDB" id="A0A1U9ZT06"/>
<gene>
    <name evidence="2" type="ORF">BKM31_06005</name>
</gene>
<evidence type="ECO:0000259" key="1">
    <source>
        <dbReference type="Pfam" id="PF13471"/>
    </source>
</evidence>
<dbReference type="Gene3D" id="1.10.10.1150">
    <property type="entry name" value="Coenzyme PQQ synthesis protein D (PqqD)"/>
    <property type="match status" value="1"/>
</dbReference>
<dbReference type="KEGG" id="noa:BKM31_06005"/>
<dbReference type="InterPro" id="IPR032708">
    <property type="entry name" value="McjB_C"/>
</dbReference>